<dbReference type="RefSeq" id="XP_056791710.1">
    <property type="nucleotide sequence ID" value="XM_056934169.1"/>
</dbReference>
<dbReference type="GeneID" id="81624418"/>
<dbReference type="AlphaFoldDB" id="A0A9W9XE98"/>
<dbReference type="Pfam" id="PF00753">
    <property type="entry name" value="Lactamase_B"/>
    <property type="match status" value="1"/>
</dbReference>
<dbReference type="SMART" id="SM00849">
    <property type="entry name" value="Lactamase_B"/>
    <property type="match status" value="1"/>
</dbReference>
<evidence type="ECO:0000313" key="6">
    <source>
        <dbReference type="EMBL" id="KAJ5489677.1"/>
    </source>
</evidence>
<evidence type="ECO:0000256" key="3">
    <source>
        <dbReference type="ARBA" id="ARBA00022801"/>
    </source>
</evidence>
<dbReference type="PANTHER" id="PTHR42978">
    <property type="entry name" value="QUORUM-QUENCHING LACTONASE YTNP-RELATED-RELATED"/>
    <property type="match status" value="1"/>
</dbReference>
<evidence type="ECO:0000259" key="5">
    <source>
        <dbReference type="SMART" id="SM00849"/>
    </source>
</evidence>
<dbReference type="CDD" id="cd07730">
    <property type="entry name" value="metallo-hydrolase-like_MBL-fold"/>
    <property type="match status" value="1"/>
</dbReference>
<keyword evidence="7" id="KW-1185">Reference proteome</keyword>
<dbReference type="SUPFAM" id="SSF56281">
    <property type="entry name" value="Metallo-hydrolase/oxidoreductase"/>
    <property type="match status" value="1"/>
</dbReference>
<evidence type="ECO:0000256" key="2">
    <source>
        <dbReference type="ARBA" id="ARBA00022723"/>
    </source>
</evidence>
<keyword evidence="2" id="KW-0479">Metal-binding</keyword>
<evidence type="ECO:0000256" key="4">
    <source>
        <dbReference type="ARBA" id="ARBA00022833"/>
    </source>
</evidence>
<dbReference type="InterPro" id="IPR036866">
    <property type="entry name" value="RibonucZ/Hydroxyglut_hydro"/>
</dbReference>
<evidence type="ECO:0000313" key="7">
    <source>
        <dbReference type="Proteomes" id="UP001148312"/>
    </source>
</evidence>
<protein>
    <recommendedName>
        <fullName evidence="5">Metallo-beta-lactamase domain-containing protein</fullName>
    </recommendedName>
</protein>
<dbReference type="Proteomes" id="UP001148312">
    <property type="component" value="Unassembled WGS sequence"/>
</dbReference>
<gene>
    <name evidence="6" type="ORF">N7539_004567</name>
</gene>
<reference evidence="6" key="2">
    <citation type="journal article" date="2023" name="IMA Fungus">
        <title>Comparative genomic study of the Penicillium genus elucidates a diverse pangenome and 15 lateral gene transfer events.</title>
        <authorList>
            <person name="Petersen C."/>
            <person name="Sorensen T."/>
            <person name="Nielsen M.R."/>
            <person name="Sondergaard T.E."/>
            <person name="Sorensen J.L."/>
            <person name="Fitzpatrick D.A."/>
            <person name="Frisvad J.C."/>
            <person name="Nielsen K.L."/>
        </authorList>
    </citation>
    <scope>NUCLEOTIDE SEQUENCE</scope>
    <source>
        <strain evidence="6">IBT 30728</strain>
    </source>
</reference>
<keyword evidence="4" id="KW-0862">Zinc</keyword>
<sequence>MAPSASPQETLPAAGACAQVSAIDSASLSNLPLEPYFHCDLPRLQRVTIPAFSFIITNARGRRVLFDLGLRKDWTKLSPTAVAEVYHDELGIRCEQDVRDILEAHDVRAEGVEAIILSHHHFDHIGDPSRFPSSTALVVGPGVCDALMPGYPDQENAEILTSDYLNRPVREIDFTQSDLSLLGLPALDYFGDGSLYLLSTPGHAVGHMAALVRTTADGTESSFVLLGGDACHHCGELRPSTRRPLPSSRSSCVASFLETHDMDGTQPFFQIQRDPQYAAYCNDSDEAQRTIFQLQRFDALDSVLIIFAHDLTLKTIIDEFPATLNDWRAKGWGDSGRWRFLQDFEPMENL</sequence>
<evidence type="ECO:0000256" key="1">
    <source>
        <dbReference type="ARBA" id="ARBA00007749"/>
    </source>
</evidence>
<dbReference type="InterPro" id="IPR001279">
    <property type="entry name" value="Metallo-B-lactamas"/>
</dbReference>
<proteinExistence type="inferred from homology"/>
<keyword evidence="3" id="KW-0378">Hydrolase</keyword>
<dbReference type="InterPro" id="IPR051013">
    <property type="entry name" value="MBL_superfamily_lactonases"/>
</dbReference>
<dbReference type="GO" id="GO:0016787">
    <property type="term" value="F:hydrolase activity"/>
    <property type="evidence" value="ECO:0007669"/>
    <property type="project" value="UniProtKB-KW"/>
</dbReference>
<feature type="domain" description="Metallo-beta-lactamase" evidence="5">
    <location>
        <begin position="50"/>
        <end position="271"/>
    </location>
</feature>
<dbReference type="PANTHER" id="PTHR42978:SF5">
    <property type="entry name" value="METALLO-BETA-LACTAMASE DOMAIN-CONTAINING PROTEIN"/>
    <property type="match status" value="1"/>
</dbReference>
<organism evidence="6 7">
    <name type="scientific">Penicillium diatomitis</name>
    <dbReference type="NCBI Taxonomy" id="2819901"/>
    <lineage>
        <taxon>Eukaryota</taxon>
        <taxon>Fungi</taxon>
        <taxon>Dikarya</taxon>
        <taxon>Ascomycota</taxon>
        <taxon>Pezizomycotina</taxon>
        <taxon>Eurotiomycetes</taxon>
        <taxon>Eurotiomycetidae</taxon>
        <taxon>Eurotiales</taxon>
        <taxon>Aspergillaceae</taxon>
        <taxon>Penicillium</taxon>
    </lineage>
</organism>
<comment type="similarity">
    <text evidence="1">Belongs to the metallo-beta-lactamase superfamily.</text>
</comment>
<accession>A0A9W9XE98</accession>
<name>A0A9W9XE98_9EURO</name>
<dbReference type="GO" id="GO:0046872">
    <property type="term" value="F:metal ion binding"/>
    <property type="evidence" value="ECO:0007669"/>
    <property type="project" value="UniProtKB-KW"/>
</dbReference>
<dbReference type="EMBL" id="JAPWDQ010000004">
    <property type="protein sequence ID" value="KAJ5489677.1"/>
    <property type="molecule type" value="Genomic_DNA"/>
</dbReference>
<reference evidence="6" key="1">
    <citation type="submission" date="2022-12" db="EMBL/GenBank/DDBJ databases">
        <authorList>
            <person name="Petersen C."/>
        </authorList>
    </citation>
    <scope>NUCLEOTIDE SEQUENCE</scope>
    <source>
        <strain evidence="6">IBT 30728</strain>
    </source>
</reference>
<comment type="caution">
    <text evidence="6">The sequence shown here is derived from an EMBL/GenBank/DDBJ whole genome shotgun (WGS) entry which is preliminary data.</text>
</comment>
<dbReference type="Gene3D" id="3.60.15.10">
    <property type="entry name" value="Ribonuclease Z/Hydroxyacylglutathione hydrolase-like"/>
    <property type="match status" value="1"/>
</dbReference>